<dbReference type="InterPro" id="IPR036249">
    <property type="entry name" value="Thioredoxin-like_sf"/>
</dbReference>
<sequence length="183" mass="20210">MAAILVVGFLVVVFSAMDQSDAGGLESYARGEMRRFTQIDDAPPQPEAVYVDENGDEVRLSDYRGQVILVNFWATWCGPCVEEMPALDRLQADLGGEDFQVVTVSLDRSMDEVLAFFERIELENLPIIHDSNLASFSQIRTPGLPTSVLYDRQGRELGRVTAPAEWDSEDAKALIRAAIARGA</sequence>
<dbReference type="Proteomes" id="UP001143486">
    <property type="component" value="Unassembled WGS sequence"/>
</dbReference>
<keyword evidence="4" id="KW-1185">Reference proteome</keyword>
<reference evidence="3" key="2">
    <citation type="submission" date="2023-01" db="EMBL/GenBank/DDBJ databases">
        <authorList>
            <person name="Sun Q."/>
            <person name="Evtushenko L."/>
        </authorList>
    </citation>
    <scope>NUCLEOTIDE SEQUENCE</scope>
    <source>
        <strain evidence="3">VKM B-1513</strain>
    </source>
</reference>
<dbReference type="InterPro" id="IPR013766">
    <property type="entry name" value="Thioredoxin_domain"/>
</dbReference>
<protein>
    <submittedName>
        <fullName evidence="3">Thioredoxin</fullName>
    </submittedName>
</protein>
<dbReference type="RefSeq" id="WP_271188052.1">
    <property type="nucleotide sequence ID" value="NZ_BSFE01000013.1"/>
</dbReference>
<name>A0A9W6MQ87_9PROT</name>
<evidence type="ECO:0000313" key="4">
    <source>
        <dbReference type="Proteomes" id="UP001143486"/>
    </source>
</evidence>
<dbReference type="AlphaFoldDB" id="A0A9W6MQ87"/>
<evidence type="ECO:0000256" key="1">
    <source>
        <dbReference type="ARBA" id="ARBA00023284"/>
    </source>
</evidence>
<dbReference type="PANTHER" id="PTHR42852">
    <property type="entry name" value="THIOL:DISULFIDE INTERCHANGE PROTEIN DSBE"/>
    <property type="match status" value="1"/>
</dbReference>
<dbReference type="GO" id="GO:0015036">
    <property type="term" value="F:disulfide oxidoreductase activity"/>
    <property type="evidence" value="ECO:0007669"/>
    <property type="project" value="UniProtKB-ARBA"/>
</dbReference>
<accession>A0A9W6MQ87</accession>
<dbReference type="Gene3D" id="3.40.30.10">
    <property type="entry name" value="Glutaredoxin"/>
    <property type="match status" value="1"/>
</dbReference>
<dbReference type="InterPro" id="IPR000866">
    <property type="entry name" value="AhpC/TSA"/>
</dbReference>
<dbReference type="PROSITE" id="PS00194">
    <property type="entry name" value="THIOREDOXIN_1"/>
    <property type="match status" value="1"/>
</dbReference>
<evidence type="ECO:0000313" key="3">
    <source>
        <dbReference type="EMBL" id="GLK53711.1"/>
    </source>
</evidence>
<gene>
    <name evidence="3" type="primary">tlpA</name>
    <name evidence="3" type="ORF">GCM10017621_32190</name>
</gene>
<dbReference type="PROSITE" id="PS51352">
    <property type="entry name" value="THIOREDOXIN_2"/>
    <property type="match status" value="1"/>
</dbReference>
<dbReference type="InterPro" id="IPR017937">
    <property type="entry name" value="Thioredoxin_CS"/>
</dbReference>
<dbReference type="EMBL" id="BSFE01000013">
    <property type="protein sequence ID" value="GLK53711.1"/>
    <property type="molecule type" value="Genomic_DNA"/>
</dbReference>
<dbReference type="Pfam" id="PF00578">
    <property type="entry name" value="AhpC-TSA"/>
    <property type="match status" value="1"/>
</dbReference>
<dbReference type="InterPro" id="IPR050553">
    <property type="entry name" value="Thioredoxin_ResA/DsbE_sf"/>
</dbReference>
<dbReference type="SUPFAM" id="SSF52833">
    <property type="entry name" value="Thioredoxin-like"/>
    <property type="match status" value="1"/>
</dbReference>
<dbReference type="PANTHER" id="PTHR42852:SF17">
    <property type="entry name" value="THIOREDOXIN-LIKE PROTEIN HI_1115"/>
    <property type="match status" value="1"/>
</dbReference>
<dbReference type="GO" id="GO:0016209">
    <property type="term" value="F:antioxidant activity"/>
    <property type="evidence" value="ECO:0007669"/>
    <property type="project" value="InterPro"/>
</dbReference>
<reference evidence="3" key="1">
    <citation type="journal article" date="2014" name="Int. J. Syst. Evol. Microbiol.">
        <title>Complete genome sequence of Corynebacterium casei LMG S-19264T (=DSM 44701T), isolated from a smear-ripened cheese.</title>
        <authorList>
            <consortium name="US DOE Joint Genome Institute (JGI-PGF)"/>
            <person name="Walter F."/>
            <person name="Albersmeier A."/>
            <person name="Kalinowski J."/>
            <person name="Ruckert C."/>
        </authorList>
    </citation>
    <scope>NUCLEOTIDE SEQUENCE</scope>
    <source>
        <strain evidence="3">VKM B-1513</strain>
    </source>
</reference>
<dbReference type="CDD" id="cd02966">
    <property type="entry name" value="TlpA_like_family"/>
    <property type="match status" value="1"/>
</dbReference>
<organism evidence="3 4">
    <name type="scientific">Maricaulis virginensis</name>
    <dbReference type="NCBI Taxonomy" id="144022"/>
    <lineage>
        <taxon>Bacteria</taxon>
        <taxon>Pseudomonadati</taxon>
        <taxon>Pseudomonadota</taxon>
        <taxon>Alphaproteobacteria</taxon>
        <taxon>Maricaulales</taxon>
        <taxon>Maricaulaceae</taxon>
        <taxon>Maricaulis</taxon>
    </lineage>
</organism>
<feature type="domain" description="Thioredoxin" evidence="2">
    <location>
        <begin position="37"/>
        <end position="180"/>
    </location>
</feature>
<evidence type="ECO:0000259" key="2">
    <source>
        <dbReference type="PROSITE" id="PS51352"/>
    </source>
</evidence>
<comment type="caution">
    <text evidence="3">The sequence shown here is derived from an EMBL/GenBank/DDBJ whole genome shotgun (WGS) entry which is preliminary data.</text>
</comment>
<keyword evidence="1" id="KW-0676">Redox-active center</keyword>
<proteinExistence type="predicted"/>